<proteinExistence type="predicted"/>
<dbReference type="Pfam" id="PF10112">
    <property type="entry name" value="Halogen_Hydrol"/>
    <property type="match status" value="1"/>
</dbReference>
<dbReference type="Proteomes" id="UP000013783">
    <property type="component" value="Unassembled WGS sequence"/>
</dbReference>
<dbReference type="EMBL" id="AJAK01000028">
    <property type="protein sequence ID" value="EOH72810.1"/>
    <property type="molecule type" value="Genomic_DNA"/>
</dbReference>
<keyword evidence="1" id="KW-0175">Coiled coil</keyword>
<evidence type="ECO:0000256" key="2">
    <source>
        <dbReference type="SAM" id="Phobius"/>
    </source>
</evidence>
<name>R2QMF7_9ENTE</name>
<dbReference type="Proteomes" id="UP000014148">
    <property type="component" value="Unassembled WGS sequence"/>
</dbReference>
<keyword evidence="6" id="KW-1185">Reference proteome</keyword>
<reference evidence="3 5" key="1">
    <citation type="submission" date="2013-02" db="EMBL/GenBank/DDBJ databases">
        <title>The Genome Sequence of Enterococcus malodoratus ATCC_43197.</title>
        <authorList>
            <consortium name="The Broad Institute Genome Sequencing Platform"/>
            <consortium name="The Broad Institute Genome Sequencing Center for Infectious Disease"/>
            <person name="Earl A.M."/>
            <person name="Gilmore M.S."/>
            <person name="Lebreton F."/>
            <person name="Walker B."/>
            <person name="Young S.K."/>
            <person name="Zeng Q."/>
            <person name="Gargeya S."/>
            <person name="Fitzgerald M."/>
            <person name="Haas B."/>
            <person name="Abouelleil A."/>
            <person name="Alvarado L."/>
            <person name="Arachchi H.M."/>
            <person name="Berlin A.M."/>
            <person name="Chapman S.B."/>
            <person name="Dewar J."/>
            <person name="Goldberg J."/>
            <person name="Griggs A."/>
            <person name="Gujja S."/>
            <person name="Hansen M."/>
            <person name="Howarth C."/>
            <person name="Imamovic A."/>
            <person name="Larimer J."/>
            <person name="McCowan C."/>
            <person name="Murphy C."/>
            <person name="Neiman D."/>
            <person name="Pearson M."/>
            <person name="Priest M."/>
            <person name="Roberts A."/>
            <person name="Saif S."/>
            <person name="Shea T."/>
            <person name="Sisk P."/>
            <person name="Sykes S."/>
            <person name="Wortman J."/>
            <person name="Nusbaum C."/>
            <person name="Birren B."/>
        </authorList>
    </citation>
    <scope>NUCLEOTIDE SEQUENCE [LARGE SCALE GENOMIC DNA]</scope>
    <source>
        <strain evidence="3 5">ATCC 43197</strain>
    </source>
</reference>
<protein>
    <recommendedName>
        <fullName evidence="7">5-bromo-4-chloroindolyl phosphate hydrolysis protein</fullName>
    </recommendedName>
</protein>
<dbReference type="RefSeq" id="WP_010742471.1">
    <property type="nucleotide sequence ID" value="NZ_KB946251.1"/>
</dbReference>
<dbReference type="PATRIC" id="fig|1158601.3.peg.3665"/>
<evidence type="ECO:0000256" key="1">
    <source>
        <dbReference type="SAM" id="Coils"/>
    </source>
</evidence>
<keyword evidence="2" id="KW-1133">Transmembrane helix</keyword>
<evidence type="ECO:0008006" key="7">
    <source>
        <dbReference type="Google" id="ProtNLM"/>
    </source>
</evidence>
<keyword evidence="2" id="KW-0472">Membrane</keyword>
<organism evidence="3 5">
    <name type="scientific">Enterococcus malodoratus ATCC 43197</name>
    <dbReference type="NCBI Taxonomy" id="1158601"/>
    <lineage>
        <taxon>Bacteria</taxon>
        <taxon>Bacillati</taxon>
        <taxon>Bacillota</taxon>
        <taxon>Bacilli</taxon>
        <taxon>Lactobacillales</taxon>
        <taxon>Enterococcaceae</taxon>
        <taxon>Enterococcus</taxon>
    </lineage>
</organism>
<accession>R2QMF7</accession>
<feature type="coiled-coil region" evidence="1">
    <location>
        <begin position="58"/>
        <end position="85"/>
    </location>
</feature>
<gene>
    <name evidence="4" type="ORF">I585_02879</name>
    <name evidence="3" type="ORF">UAI_03694</name>
</gene>
<keyword evidence="2" id="KW-0812">Transmembrane</keyword>
<dbReference type="STRING" id="71451.RV07_GL002723"/>
<dbReference type="AlphaFoldDB" id="R2QMF7"/>
<evidence type="ECO:0000313" key="6">
    <source>
        <dbReference type="Proteomes" id="UP000014148"/>
    </source>
</evidence>
<dbReference type="eggNOG" id="COG4915">
    <property type="taxonomic scope" value="Bacteria"/>
</dbReference>
<reference evidence="4 6" key="2">
    <citation type="submission" date="2013-03" db="EMBL/GenBank/DDBJ databases">
        <title>The Genome Sequence of Enterococcus malodoratus ATCC_43197 (PacBio/Illumina hybrid assembly).</title>
        <authorList>
            <consortium name="The Broad Institute Genomics Platform"/>
            <consortium name="The Broad Institute Genome Sequencing Center for Infectious Disease"/>
            <person name="Earl A."/>
            <person name="Russ C."/>
            <person name="Gilmore M."/>
            <person name="Surin D."/>
            <person name="Walker B."/>
            <person name="Young S."/>
            <person name="Zeng Q."/>
            <person name="Gargeya S."/>
            <person name="Fitzgerald M."/>
            <person name="Haas B."/>
            <person name="Abouelleil A."/>
            <person name="Allen A.W."/>
            <person name="Alvarado L."/>
            <person name="Arachchi H.M."/>
            <person name="Berlin A.M."/>
            <person name="Chapman S.B."/>
            <person name="Gainer-Dewar J."/>
            <person name="Goldberg J."/>
            <person name="Griggs A."/>
            <person name="Gujja S."/>
            <person name="Hansen M."/>
            <person name="Howarth C."/>
            <person name="Imamovic A."/>
            <person name="Ireland A."/>
            <person name="Larimer J."/>
            <person name="McCowan C."/>
            <person name="Murphy C."/>
            <person name="Pearson M."/>
            <person name="Poon T.W."/>
            <person name="Priest M."/>
            <person name="Roberts A."/>
            <person name="Saif S."/>
            <person name="Shea T."/>
            <person name="Sisk P."/>
            <person name="Sykes S."/>
            <person name="Wortman J."/>
            <person name="Nusbaum C."/>
            <person name="Birren B."/>
        </authorList>
    </citation>
    <scope>NUCLEOTIDE SEQUENCE [LARGE SCALE GENOMIC DNA]</scope>
    <source>
        <strain evidence="4 6">ATCC 43197</strain>
    </source>
</reference>
<evidence type="ECO:0000313" key="4">
    <source>
        <dbReference type="EMBL" id="EOT67358.1"/>
    </source>
</evidence>
<dbReference type="EMBL" id="ASWA01000003">
    <property type="protein sequence ID" value="EOT67358.1"/>
    <property type="molecule type" value="Genomic_DNA"/>
</dbReference>
<feature type="transmembrane region" description="Helical" evidence="2">
    <location>
        <begin position="6"/>
        <end position="27"/>
    </location>
</feature>
<dbReference type="InterPro" id="IPR018770">
    <property type="entry name" value="ChloroindolylP_hydrolase"/>
</dbReference>
<sequence>MNAITIIILLGPIVLIVFFVLFLIRLIQMVLFNLRQNTLYRQRIKNYQEEKQLSNVDLEIFHEAMEELRQQILRYEAATKKNKRLRAIEKEHGGLKSSKEIFQELMAHPDELTKFSDFLYHAIPSAADASEKVDAITEVDLPTPEIEKSLENILTTMTVISSSITSDYEAIIREDSEEIELTKKILEKNRG</sequence>
<evidence type="ECO:0000313" key="3">
    <source>
        <dbReference type="EMBL" id="EOH72810.1"/>
    </source>
</evidence>
<dbReference type="OrthoDB" id="2194232at2"/>
<comment type="caution">
    <text evidence="3">The sequence shown here is derived from an EMBL/GenBank/DDBJ whole genome shotgun (WGS) entry which is preliminary data.</text>
</comment>
<evidence type="ECO:0000313" key="5">
    <source>
        <dbReference type="Proteomes" id="UP000013783"/>
    </source>
</evidence>